<dbReference type="Proteomes" id="UP000023152">
    <property type="component" value="Unassembled WGS sequence"/>
</dbReference>
<keyword evidence="2" id="KW-0812">Transmembrane</keyword>
<accession>X6MT83</accession>
<keyword evidence="2" id="KW-0472">Membrane</keyword>
<dbReference type="PANTHER" id="PTHR13414:SF9">
    <property type="entry name" value="PROTON-COUPLED ZINC ANTIPORTER SLC30A9, MITOCHONDRIAL"/>
    <property type="match status" value="1"/>
</dbReference>
<sequence>MCVGPFIPAYWLIRDKAKVHQTFFFGYLRNGTDSTSVHVFAEDRAGVVCSILAVSCMIATSQTSLTLFDELGSIGIELFVTGVCTSLFWQNLRLLTGRSLPSDVMAQNPSASVAQSKKSNQSKNLFMLLEKRLWNTQINIATTTIIAFAFIFFVIV</sequence>
<dbReference type="GO" id="GO:0005783">
    <property type="term" value="C:endoplasmic reticulum"/>
    <property type="evidence" value="ECO:0007669"/>
    <property type="project" value="TreeGrafter"/>
</dbReference>
<proteinExistence type="predicted"/>
<dbReference type="GO" id="GO:0006829">
    <property type="term" value="P:zinc ion transport"/>
    <property type="evidence" value="ECO:0007669"/>
    <property type="project" value="InterPro"/>
</dbReference>
<gene>
    <name evidence="3" type="ORF">RFI_20489</name>
</gene>
<comment type="caution">
    <text evidence="3">The sequence shown here is derived from an EMBL/GenBank/DDBJ whole genome shotgun (WGS) entry which is preliminary data.</text>
</comment>
<evidence type="ECO:0000313" key="3">
    <source>
        <dbReference type="EMBL" id="ETO16851.1"/>
    </source>
</evidence>
<protein>
    <submittedName>
        <fullName evidence="3">Uncharacterized protein</fullName>
    </submittedName>
</protein>
<keyword evidence="4" id="KW-1185">Reference proteome</keyword>
<organism evidence="3 4">
    <name type="scientific">Reticulomyxa filosa</name>
    <dbReference type="NCBI Taxonomy" id="46433"/>
    <lineage>
        <taxon>Eukaryota</taxon>
        <taxon>Sar</taxon>
        <taxon>Rhizaria</taxon>
        <taxon>Retaria</taxon>
        <taxon>Foraminifera</taxon>
        <taxon>Monothalamids</taxon>
        <taxon>Reticulomyxidae</taxon>
        <taxon>Reticulomyxa</taxon>
    </lineage>
</organism>
<dbReference type="EMBL" id="ASPP01017761">
    <property type="protein sequence ID" value="ETO16851.1"/>
    <property type="molecule type" value="Genomic_DNA"/>
</dbReference>
<feature type="transmembrane region" description="Helical" evidence="2">
    <location>
        <begin position="133"/>
        <end position="155"/>
    </location>
</feature>
<evidence type="ECO:0000256" key="1">
    <source>
        <dbReference type="ARBA" id="ARBA00022448"/>
    </source>
</evidence>
<evidence type="ECO:0000256" key="2">
    <source>
        <dbReference type="SAM" id="Phobius"/>
    </source>
</evidence>
<dbReference type="AlphaFoldDB" id="X6MT83"/>
<name>X6MT83_RETFI</name>
<keyword evidence="1" id="KW-0813">Transport</keyword>
<dbReference type="GO" id="GO:0006882">
    <property type="term" value="P:intracellular zinc ion homeostasis"/>
    <property type="evidence" value="ECO:0007669"/>
    <property type="project" value="TreeGrafter"/>
</dbReference>
<keyword evidence="2" id="KW-1133">Transmembrane helix</keyword>
<dbReference type="PANTHER" id="PTHR13414">
    <property type="entry name" value="HUEL-CATION TRANSPORTER"/>
    <property type="match status" value="1"/>
</dbReference>
<evidence type="ECO:0000313" key="4">
    <source>
        <dbReference type="Proteomes" id="UP000023152"/>
    </source>
</evidence>
<reference evidence="3 4" key="1">
    <citation type="journal article" date="2013" name="Curr. Biol.">
        <title>The Genome of the Foraminiferan Reticulomyxa filosa.</title>
        <authorList>
            <person name="Glockner G."/>
            <person name="Hulsmann N."/>
            <person name="Schleicher M."/>
            <person name="Noegel A.A."/>
            <person name="Eichinger L."/>
            <person name="Gallinger C."/>
            <person name="Pawlowski J."/>
            <person name="Sierra R."/>
            <person name="Euteneuer U."/>
            <person name="Pillet L."/>
            <person name="Moustafa A."/>
            <person name="Platzer M."/>
            <person name="Groth M."/>
            <person name="Szafranski K."/>
            <person name="Schliwa M."/>
        </authorList>
    </citation>
    <scope>NUCLEOTIDE SEQUENCE [LARGE SCALE GENOMIC DNA]</scope>
</reference>
<dbReference type="OrthoDB" id="435980at2759"/>
<dbReference type="InterPro" id="IPR040177">
    <property type="entry name" value="SLC30A9"/>
</dbReference>
<dbReference type="GO" id="GO:0008324">
    <property type="term" value="F:monoatomic cation transmembrane transporter activity"/>
    <property type="evidence" value="ECO:0007669"/>
    <property type="project" value="InterPro"/>
</dbReference>